<dbReference type="AlphaFoldDB" id="F8GUC9"/>
<evidence type="ECO:0000313" key="9">
    <source>
        <dbReference type="EMBL" id="AEI82333.1"/>
    </source>
</evidence>
<dbReference type="PROSITE" id="PS00687">
    <property type="entry name" value="ALDEHYDE_DEHYDR_GLU"/>
    <property type="match status" value="1"/>
</dbReference>
<organism evidence="9 10">
    <name type="scientific">Cupriavidus necator (strain ATCC 43291 / DSM 13513 / CCUG 52238 / LMG 8453 / N-1)</name>
    <name type="common">Ralstonia eutropha</name>
    <dbReference type="NCBI Taxonomy" id="1042878"/>
    <lineage>
        <taxon>Bacteria</taxon>
        <taxon>Pseudomonadati</taxon>
        <taxon>Pseudomonadota</taxon>
        <taxon>Betaproteobacteria</taxon>
        <taxon>Burkholderiales</taxon>
        <taxon>Burkholderiaceae</taxon>
        <taxon>Cupriavidus</taxon>
    </lineage>
</organism>
<dbReference type="KEGG" id="cnc:CNE_BB1p09210"/>
<dbReference type="PANTHER" id="PTHR43570:SF20">
    <property type="entry name" value="ALDEHYDE DEHYDROGENASE ALDX-RELATED"/>
    <property type="match status" value="1"/>
</dbReference>
<evidence type="ECO:0000313" key="10">
    <source>
        <dbReference type="Proteomes" id="UP000006798"/>
    </source>
</evidence>
<feature type="active site" evidence="5">
    <location>
        <position position="251"/>
    </location>
</feature>
<dbReference type="Gene3D" id="3.40.309.10">
    <property type="entry name" value="Aldehyde Dehydrogenase, Chain A, domain 2"/>
    <property type="match status" value="1"/>
</dbReference>
<dbReference type="InterPro" id="IPR016162">
    <property type="entry name" value="Ald_DH_N"/>
</dbReference>
<geneLocation type="plasmid" evidence="9 10">
    <name>pBB1</name>
</geneLocation>
<dbReference type="InterPro" id="IPR029510">
    <property type="entry name" value="Ald_DH_CS_GLU"/>
</dbReference>
<dbReference type="FunFam" id="3.40.309.10:FF:000003">
    <property type="entry name" value="Aldehyde dehydrogenase"/>
    <property type="match status" value="1"/>
</dbReference>
<sequence length="451" mass="50353">MDYHRQHAEQSQAIRRVFDLQNHHQWNVRARTASQRAASLLRLKECIRRREPEIRFALFQDLRKPIDGPSEFSFLHEIDTTVAQLAQWMQDIELDPLPEFGTAKSFITYEPKGVVLLFGPWNFPFALVFQPLVAIIAAGNCAIVKPNEMAPATSRITAQIIREVFPENEVAVFEGNVELANALLELPFDHIFFTGSPKVGRAVMVAAASHLASVTLELGGKNPAVVDGTVDLREAAKRIALARSKNAGQICLCPDYVFVPESLQSDFITHLKSAIQSTFYANGTIDKEAYEKIIDDRNFARLEGYLRDAVARGARIELGGEADPNDRTFHPTILTHVAPESAILQEETFGPILPVLTYKHPEEVIEFIRARGKPLALYVFSNDRSFIEHIVQNTSSGGVTVNDCFSHCRDVRLPFGGVNTSGIGRYHGIHGFKELSHERAIFKTHCGKALE</sequence>
<evidence type="ECO:0000256" key="4">
    <source>
        <dbReference type="PIRNR" id="PIRNR036492"/>
    </source>
</evidence>
<feature type="domain" description="Aldehyde dehydrogenase" evidence="8">
    <location>
        <begin position="14"/>
        <end position="438"/>
    </location>
</feature>
<dbReference type="PANTHER" id="PTHR43570">
    <property type="entry name" value="ALDEHYDE DEHYDROGENASE"/>
    <property type="match status" value="1"/>
</dbReference>
<gene>
    <name evidence="9" type="primary">aldX</name>
    <name evidence="9" type="ordered locus">CNE_BB1p09210</name>
</gene>
<dbReference type="RefSeq" id="WP_013959365.1">
    <property type="nucleotide sequence ID" value="NC_015727.1"/>
</dbReference>
<proteinExistence type="inferred from homology"/>
<dbReference type="SUPFAM" id="SSF53720">
    <property type="entry name" value="ALDH-like"/>
    <property type="match status" value="1"/>
</dbReference>
<keyword evidence="9" id="KW-0614">Plasmid</keyword>
<dbReference type="PIRSF" id="PIRSF036492">
    <property type="entry name" value="ALDH"/>
    <property type="match status" value="1"/>
</dbReference>
<dbReference type="InterPro" id="IPR016161">
    <property type="entry name" value="Ald_DH/histidinol_DH"/>
</dbReference>
<dbReference type="GO" id="GO:0004029">
    <property type="term" value="F:aldehyde dehydrogenase (NAD+) activity"/>
    <property type="evidence" value="ECO:0007669"/>
    <property type="project" value="TreeGrafter"/>
</dbReference>
<dbReference type="InterPro" id="IPR016163">
    <property type="entry name" value="Ald_DH_C"/>
</dbReference>
<dbReference type="GO" id="GO:0005737">
    <property type="term" value="C:cytoplasm"/>
    <property type="evidence" value="ECO:0007669"/>
    <property type="project" value="TreeGrafter"/>
</dbReference>
<dbReference type="Gene3D" id="3.40.605.10">
    <property type="entry name" value="Aldehyde Dehydrogenase, Chain A, domain 1"/>
    <property type="match status" value="1"/>
</dbReference>
<evidence type="ECO:0000256" key="2">
    <source>
        <dbReference type="ARBA" id="ARBA00023002"/>
    </source>
</evidence>
<comment type="similarity">
    <text evidence="1 4 7">Belongs to the aldehyde dehydrogenase family.</text>
</comment>
<feature type="active site" evidence="5 6">
    <location>
        <position position="217"/>
    </location>
</feature>
<evidence type="ECO:0000256" key="7">
    <source>
        <dbReference type="RuleBase" id="RU003345"/>
    </source>
</evidence>
<evidence type="ECO:0000256" key="1">
    <source>
        <dbReference type="ARBA" id="ARBA00009986"/>
    </source>
</evidence>
<dbReference type="Pfam" id="PF00171">
    <property type="entry name" value="Aldedh"/>
    <property type="match status" value="1"/>
</dbReference>
<dbReference type="GeneID" id="34311650"/>
<reference evidence="9 10" key="1">
    <citation type="journal article" date="2011" name="J. Bacteriol.">
        <title>Complete genome sequence of the type strain Cupriavidus necator N-1.</title>
        <authorList>
            <person name="Poehlein A."/>
            <person name="Kusian B."/>
            <person name="Friedrich B."/>
            <person name="Daniel R."/>
            <person name="Bowien B."/>
        </authorList>
    </citation>
    <scope>NUCLEOTIDE SEQUENCE [LARGE SCALE GENOMIC DNA]</scope>
    <source>
        <strain evidence="10">ATCC 43291 / DSM 13513 / CCUG 52238 / LMG 8453 / N-1</strain>
        <plasmid evidence="9 10">pBB1</plasmid>
    </source>
</reference>
<keyword evidence="2 4" id="KW-0560">Oxidoreductase</keyword>
<dbReference type="HOGENOM" id="CLU_005391_3_6_4"/>
<dbReference type="EMBL" id="CP002879">
    <property type="protein sequence ID" value="AEI82333.1"/>
    <property type="molecule type" value="Genomic_DNA"/>
</dbReference>
<dbReference type="Proteomes" id="UP000006798">
    <property type="component" value="Plasmid pBB1"/>
</dbReference>
<evidence type="ECO:0000256" key="6">
    <source>
        <dbReference type="PROSITE-ProRule" id="PRU10007"/>
    </source>
</evidence>
<evidence type="ECO:0000256" key="3">
    <source>
        <dbReference type="ARBA" id="ARBA00023027"/>
    </source>
</evidence>
<dbReference type="GO" id="GO:0006081">
    <property type="term" value="P:aldehyde metabolic process"/>
    <property type="evidence" value="ECO:0007669"/>
    <property type="project" value="InterPro"/>
</dbReference>
<dbReference type="InterPro" id="IPR015590">
    <property type="entry name" value="Aldehyde_DH_dom"/>
</dbReference>
<evidence type="ECO:0000256" key="5">
    <source>
        <dbReference type="PIRSR" id="PIRSR036492-1"/>
    </source>
</evidence>
<keyword evidence="3" id="KW-0520">NAD</keyword>
<name>F8GUC9_CUPNN</name>
<evidence type="ECO:0000259" key="8">
    <source>
        <dbReference type="Pfam" id="PF00171"/>
    </source>
</evidence>
<protein>
    <recommendedName>
        <fullName evidence="4">Aldehyde dehydrogenase</fullName>
    </recommendedName>
</protein>
<accession>F8GUC9</accession>
<dbReference type="InterPro" id="IPR012394">
    <property type="entry name" value="Aldehyde_DH_NAD(P)"/>
</dbReference>